<dbReference type="STRING" id="1121439.dsat_2848"/>
<proteinExistence type="predicted"/>
<gene>
    <name evidence="1" type="ORF">dsat_2848</name>
</gene>
<reference evidence="1 2" key="1">
    <citation type="journal article" date="2013" name="Genome Announc.">
        <title>Draft genome sequences for three mercury-methylating, sulfate-reducing bacteria.</title>
        <authorList>
            <person name="Brown S.D."/>
            <person name="Hurt R.A.Jr."/>
            <person name="Gilmour C.C."/>
            <person name="Elias D.A."/>
        </authorList>
    </citation>
    <scope>NUCLEOTIDE SEQUENCE [LARGE SCALE GENOMIC DNA]</scope>
    <source>
        <strain evidence="1 2">DSM 16529</strain>
    </source>
</reference>
<dbReference type="AlphaFoldDB" id="S7TCP5"/>
<evidence type="ECO:0000313" key="2">
    <source>
        <dbReference type="Proteomes" id="UP000014975"/>
    </source>
</evidence>
<accession>S7TCP5</accession>
<dbReference type="EMBL" id="ATHI01000013">
    <property type="protein sequence ID" value="EPR34290.1"/>
    <property type="molecule type" value="Genomic_DNA"/>
</dbReference>
<dbReference type="eggNOG" id="COG0613">
    <property type="taxonomic scope" value="Bacteria"/>
</dbReference>
<dbReference type="PATRIC" id="fig|1121439.3.peg.1364"/>
<evidence type="ECO:0000313" key="1">
    <source>
        <dbReference type="EMBL" id="EPR34290.1"/>
    </source>
</evidence>
<organism evidence="1 2">
    <name type="scientific">Alkalidesulfovibrio alkalitolerans DSM 16529</name>
    <dbReference type="NCBI Taxonomy" id="1121439"/>
    <lineage>
        <taxon>Bacteria</taxon>
        <taxon>Pseudomonadati</taxon>
        <taxon>Thermodesulfobacteriota</taxon>
        <taxon>Desulfovibrionia</taxon>
        <taxon>Desulfovibrionales</taxon>
        <taxon>Desulfovibrionaceae</taxon>
        <taxon>Alkalidesulfovibrio</taxon>
    </lineage>
</organism>
<name>S7TCP5_9BACT</name>
<dbReference type="RefSeq" id="WP_020886813.1">
    <property type="nucleotide sequence ID" value="NZ_ATHI01000013.1"/>
</dbReference>
<comment type="caution">
    <text evidence="1">The sequence shown here is derived from an EMBL/GenBank/DDBJ whole genome shotgun (WGS) entry which is preliminary data.</text>
</comment>
<sequence>MSDAPTTAPGGILFDPQDHELLRIVNDVLARGHGSSWKRLLAPYLHPHGIKELSASKGLRIAYAVIHLLGSLERGKAEDRLAALRGLRDEVLSAPESALRINTARVLVQIMKELVRAKGHSRRQLELAHDFRRAVTGKPLVIRAELAKHHLLEMPEEWNQMCFDDHVHDANTKGRKSPTHLVMDAWIKGIRKLTVVTYNHIQPDAAQELLEAAVIMNISARVGVEFRARHQGRFAKLLWTPRGFTDCDEFLDFLRKPAMREFCEQGRQVSLYQQRYVWSVLDKYNRELRLRIGREYGVDLPELTHEGFAAHVGAGQPSTYHLGHFIGQRIDKARGESARERADAVGLPEEVDAESIVDRWLQPSANPDIENTFAPIENAEAPELLSLTARELCERIASLHVNNWITLDLSGLTVQDVLFLLYDCRGAITHLEIFNLRTHERGAQADLAAILELQEIINSANPVRFKKFVRRAMDELEQEDTPRSREAHARMADILDQISIFLAFYRRRTLRVRIGTDSTGQSGRRHGMGLVVTETLPTRARRALGRRGHQLRKPLPLFLEVTPQTVCTPRRANGAAGAFLRLLRGVFPGCGPGHEARRSWIKGGCSLAPDGKGNVFTLGGVRAHPPASQLEAAPARKGPGFSWTYMNSHLKNGLKVLLGFIPAALTFALTKDWWVLAWLGPFIWFGITGLRNIIQSVLGGGGLWRSPLLRWNNYVSWDRLADSLLFTGFSVPLLDYLVKTLLLERGFGVTTATDPFTLYAVMGLINGLYLSGHNLLRGLPRAAVYGNFFRSVLSIPLAVLFNAVAGNILGAYGVAAVNDVLQKWAAIISKLASDCVAGVIEGLADRAANMALRRRDLREKFRQVYETYALLEVLYPQEDMLELLESPETIIETLSYEHRDLDKIVIVNALDFMHFWMYQPRARTVMRQMLAAMSQDERKAFLLSQYVLRREKEISLLLVNGLLGRQFSRALAFYLNNAQTYLDDIQALASKP</sequence>
<keyword evidence="2" id="KW-1185">Reference proteome</keyword>
<dbReference type="Proteomes" id="UP000014975">
    <property type="component" value="Unassembled WGS sequence"/>
</dbReference>
<protein>
    <submittedName>
        <fullName evidence="1">Uncharacterized protein</fullName>
    </submittedName>
</protein>
<dbReference type="OrthoDB" id="5427740at2"/>